<gene>
    <name evidence="1" type="ORF">ERS852494_01990</name>
    <name evidence="2" type="ORF">ERS852558_00946</name>
</gene>
<name>A0A174QWT9_9BACE</name>
<dbReference type="EMBL" id="CZBL01000003">
    <property type="protein sequence ID" value="CUP77703.1"/>
    <property type="molecule type" value="Genomic_DNA"/>
</dbReference>
<protein>
    <submittedName>
        <fullName evidence="2">Putative exported lipoprotein</fullName>
    </submittedName>
</protein>
<evidence type="ECO:0000313" key="3">
    <source>
        <dbReference type="Proteomes" id="UP000095657"/>
    </source>
</evidence>
<dbReference type="AlphaFoldDB" id="A0A174QWT9"/>
<dbReference type="RefSeq" id="WP_022042427.1">
    <property type="nucleotide sequence ID" value="NZ_CAXSUM010000009.1"/>
</dbReference>
<sequence length="401" mass="44389">MKNLRKLFCVACAVFFFTSCEETYNDKLFWPGEISQEYGSYIKPYTLDLTYSGEKLIGKTASFKTEDSETGTLTLNGIIPGEVTTPISRIKLNENGEKDAYTFSGTNITMGGVTVKYNGIITPKAMKLSLDVTMAHANNLAHTYAFPAYSHTTNEEATIRNSGASYVNITTKEGAESIAPIVLQMQQMATNILDVLFPYVLKNITLEKDGIVTANYTTSPIDMKEIMEVANAGKTDAEFRGLIGQRTYVSSPKGLAYWNQTGDKAFVVQLNIPAIISLIAENNGQQIDPQLIAGISEALLKSDPARLKLALSTLNMILNNEIITYILKMDDNTFVTLLSWMRNGIPMGISQATKDHTYIYLKKETLTPFINIIDILLKTNLDEVVALFDKMEIGVDLTIQK</sequence>
<dbReference type="STRING" id="47678.ERS852494_01990"/>
<proteinExistence type="predicted"/>
<dbReference type="Pfam" id="PF16272">
    <property type="entry name" value="DUF4925"/>
    <property type="match status" value="2"/>
</dbReference>
<dbReference type="InterPro" id="IPR032573">
    <property type="entry name" value="DUF4925"/>
</dbReference>
<evidence type="ECO:0000313" key="1">
    <source>
        <dbReference type="EMBL" id="CUP32690.1"/>
    </source>
</evidence>
<evidence type="ECO:0000313" key="4">
    <source>
        <dbReference type="Proteomes" id="UP000095725"/>
    </source>
</evidence>
<accession>A0A174QWT9</accession>
<evidence type="ECO:0000313" key="2">
    <source>
        <dbReference type="EMBL" id="CUP77703.1"/>
    </source>
</evidence>
<dbReference type="PROSITE" id="PS51257">
    <property type="entry name" value="PROKAR_LIPOPROTEIN"/>
    <property type="match status" value="1"/>
</dbReference>
<dbReference type="EMBL" id="CZAI01000004">
    <property type="protein sequence ID" value="CUP32690.1"/>
    <property type="molecule type" value="Genomic_DNA"/>
</dbReference>
<dbReference type="Proteomes" id="UP000095725">
    <property type="component" value="Unassembled WGS sequence"/>
</dbReference>
<dbReference type="Proteomes" id="UP000095657">
    <property type="component" value="Unassembled WGS sequence"/>
</dbReference>
<reference evidence="3 4" key="1">
    <citation type="submission" date="2015-09" db="EMBL/GenBank/DDBJ databases">
        <authorList>
            <consortium name="Pathogen Informatics"/>
        </authorList>
    </citation>
    <scope>NUCLEOTIDE SEQUENCE [LARGE SCALE GENOMIC DNA]</scope>
    <source>
        <strain evidence="1 3">2789STDY5834880</strain>
        <strain evidence="2 4">2789STDY5834946</strain>
    </source>
</reference>
<organism evidence="2 4">
    <name type="scientific">Bacteroides caccae</name>
    <dbReference type="NCBI Taxonomy" id="47678"/>
    <lineage>
        <taxon>Bacteria</taxon>
        <taxon>Pseudomonadati</taxon>
        <taxon>Bacteroidota</taxon>
        <taxon>Bacteroidia</taxon>
        <taxon>Bacteroidales</taxon>
        <taxon>Bacteroidaceae</taxon>
        <taxon>Bacteroides</taxon>
    </lineage>
</organism>
<keyword evidence="2" id="KW-0449">Lipoprotein</keyword>